<proteinExistence type="inferred from homology"/>
<feature type="domain" description="RGS" evidence="4">
    <location>
        <begin position="321"/>
        <end position="453"/>
    </location>
</feature>
<dbReference type="GO" id="GO:0005770">
    <property type="term" value="C:late endosome"/>
    <property type="evidence" value="ECO:0007669"/>
    <property type="project" value="TreeGrafter"/>
</dbReference>
<dbReference type="Pfam" id="PF02194">
    <property type="entry name" value="PXA"/>
    <property type="match status" value="1"/>
</dbReference>
<dbReference type="PROSITE" id="PS50195">
    <property type="entry name" value="PX"/>
    <property type="match status" value="1"/>
</dbReference>
<dbReference type="Proteomes" id="UP001347796">
    <property type="component" value="Unassembled WGS sequence"/>
</dbReference>
<feature type="domain" description="PXA" evidence="6">
    <location>
        <begin position="117"/>
        <end position="289"/>
    </location>
</feature>
<sequence length="907" mass="104218">MIPWFIIKHYVQKHSKFSSCVAVLLVFTLLYYSYIKILFAAWSFIIGVAVSYCLLSAEMLVPNFLPMYSRKRKGEYGDDELAMMKTVCTVCGQRNCPRHRPELNILAFQPWTNIEIREKVNQALEEFGEIVMKEFVYTWYKDLSVDEEFTEELRTSIKFLTAVLFRRAKKLDIPNLVTEKIIKAALQHLDCCIQAQKQDGRDIQQATLDYLGSDVHTAMWSRKAEVEYLRCLVESLFPYILKPEALHSKSMCTLVREILAGSVLLPAMDAIANPDMVNNLILIFLDDTPPPEATEPPSPYVPFLHTFTQHVDKTMSCLRLELKDILEQPVLLYSFMQFLKKEAAVNVLQFCLSCEDFNKRILSPDVSQSEFIELHSMAKDLYKSYCDPNALDRINFSEKIINELSDVINSPPEQIVRLRTSFTMFQAYEHAYDLLENTFLPLFHQSDDYYTMLCGDRSGSQSSRNSSRLAKKKDVLSNLSSKLKGVFKANTGEEKLPGLEFSDTDLALPTNSSSVHNDVDLDDDIIDKGHPKHDLSTWRVTIPMIGARPDPENMKRQYFVFIIEIGRADVPDGELEKANWTVARKYGEFYVLEQKLTEFHGEFTDCLLPARKSFGTKNQDFIEGKKEVFELYLQKLLTKPNLKGSELLYSFLTSQSEFNTSFLPDINIGKFVKSMPMKLVKEKGQHLDPFLQAFSLSTEAPKPRSSVPERRGSDASQRSTGSERLSSNLFGNNADCGFHPKKTSDRPPAGVLEVEGVFDSLVYIASLVYNVPKWFYSLLMTLRILFKETLESFINWYINYKVSQVTQEHRLVSIIHLLRDVLFFDTDPPRTDDQKKMRLEETEQGCLDYVPKFFVAVIGNKIHEERTKSVLNILQQPKLNKQLSYVLLDILITELFPELLVEDKTVQ</sequence>
<dbReference type="Pfam" id="PF00615">
    <property type="entry name" value="RGS"/>
    <property type="match status" value="1"/>
</dbReference>
<dbReference type="PANTHER" id="PTHR22775:SF44">
    <property type="entry name" value="SORTING NEXIN-14"/>
    <property type="match status" value="1"/>
</dbReference>
<evidence type="ECO:0000313" key="7">
    <source>
        <dbReference type="EMBL" id="KAK6170027.1"/>
    </source>
</evidence>
<dbReference type="SMART" id="SM00313">
    <property type="entry name" value="PXA"/>
    <property type="match status" value="1"/>
</dbReference>
<dbReference type="InterPro" id="IPR044926">
    <property type="entry name" value="RGS_subdomain_2"/>
</dbReference>
<gene>
    <name evidence="7" type="ORF">SNE40_018516</name>
</gene>
<dbReference type="GO" id="GO:0035091">
    <property type="term" value="F:phosphatidylinositol binding"/>
    <property type="evidence" value="ECO:0007669"/>
    <property type="project" value="InterPro"/>
</dbReference>
<dbReference type="AlphaFoldDB" id="A0AAN8J560"/>
<dbReference type="Gene3D" id="1.10.167.10">
    <property type="entry name" value="Regulator of G-protein Signalling 4, domain 2"/>
    <property type="match status" value="1"/>
</dbReference>
<evidence type="ECO:0000256" key="1">
    <source>
        <dbReference type="ARBA" id="ARBA00010883"/>
    </source>
</evidence>
<evidence type="ECO:0000259" key="6">
    <source>
        <dbReference type="PROSITE" id="PS51207"/>
    </source>
</evidence>
<dbReference type="PANTHER" id="PTHR22775">
    <property type="entry name" value="SORTING NEXIN"/>
    <property type="match status" value="1"/>
</dbReference>
<dbReference type="GO" id="GO:0097352">
    <property type="term" value="P:autophagosome maturation"/>
    <property type="evidence" value="ECO:0007669"/>
    <property type="project" value="TreeGrafter"/>
</dbReference>
<dbReference type="InterPro" id="IPR003114">
    <property type="entry name" value="Phox_assoc"/>
</dbReference>
<dbReference type="InterPro" id="IPR036305">
    <property type="entry name" value="RGS_sf"/>
</dbReference>
<comment type="similarity">
    <text evidence="1">Belongs to the sorting nexin family.</text>
</comment>
<dbReference type="InterPro" id="IPR036871">
    <property type="entry name" value="PX_dom_sf"/>
</dbReference>
<dbReference type="PROSITE" id="PS51207">
    <property type="entry name" value="PXA"/>
    <property type="match status" value="1"/>
</dbReference>
<feature type="compositionally biased region" description="Polar residues" evidence="2">
    <location>
        <begin position="714"/>
        <end position="731"/>
    </location>
</feature>
<evidence type="ECO:0000256" key="2">
    <source>
        <dbReference type="SAM" id="MobiDB-lite"/>
    </source>
</evidence>
<dbReference type="SMART" id="SM00315">
    <property type="entry name" value="RGS"/>
    <property type="match status" value="1"/>
</dbReference>
<dbReference type="PROSITE" id="PS50132">
    <property type="entry name" value="RGS"/>
    <property type="match status" value="1"/>
</dbReference>
<evidence type="ECO:0000256" key="3">
    <source>
        <dbReference type="SAM" id="Phobius"/>
    </source>
</evidence>
<dbReference type="Pfam" id="PF08628">
    <property type="entry name" value="Nexin_C"/>
    <property type="match status" value="1"/>
</dbReference>
<evidence type="ECO:0000313" key="8">
    <source>
        <dbReference type="Proteomes" id="UP001347796"/>
    </source>
</evidence>
<feature type="transmembrane region" description="Helical" evidence="3">
    <location>
        <begin position="17"/>
        <end position="35"/>
    </location>
</feature>
<name>A0AAN8J560_PATCE</name>
<keyword evidence="3" id="KW-0472">Membrane</keyword>
<organism evidence="7 8">
    <name type="scientific">Patella caerulea</name>
    <name type="common">Rayed Mediterranean limpet</name>
    <dbReference type="NCBI Taxonomy" id="87958"/>
    <lineage>
        <taxon>Eukaryota</taxon>
        <taxon>Metazoa</taxon>
        <taxon>Spiralia</taxon>
        <taxon>Lophotrochozoa</taxon>
        <taxon>Mollusca</taxon>
        <taxon>Gastropoda</taxon>
        <taxon>Patellogastropoda</taxon>
        <taxon>Patelloidea</taxon>
        <taxon>Patellidae</taxon>
        <taxon>Patella</taxon>
    </lineage>
</organism>
<dbReference type="Gene3D" id="3.30.1520.10">
    <property type="entry name" value="Phox-like domain"/>
    <property type="match status" value="1"/>
</dbReference>
<reference evidence="7 8" key="1">
    <citation type="submission" date="2024-01" db="EMBL/GenBank/DDBJ databases">
        <title>The genome of the rayed Mediterranean limpet Patella caerulea (Linnaeus, 1758).</title>
        <authorList>
            <person name="Anh-Thu Weber A."/>
            <person name="Halstead-Nussloch G."/>
        </authorList>
    </citation>
    <scope>NUCLEOTIDE SEQUENCE [LARGE SCALE GENOMIC DNA]</scope>
    <source>
        <strain evidence="7">AATW-2023a</strain>
        <tissue evidence="7">Whole specimen</tissue>
    </source>
</reference>
<feature type="transmembrane region" description="Helical" evidence="3">
    <location>
        <begin position="41"/>
        <end position="65"/>
    </location>
</feature>
<dbReference type="Pfam" id="PF00787">
    <property type="entry name" value="PX"/>
    <property type="match status" value="1"/>
</dbReference>
<feature type="domain" description="PX" evidence="5">
    <location>
        <begin position="539"/>
        <end position="659"/>
    </location>
</feature>
<dbReference type="EMBL" id="JAZGQO010000014">
    <property type="protein sequence ID" value="KAK6170027.1"/>
    <property type="molecule type" value="Genomic_DNA"/>
</dbReference>
<dbReference type="InterPro" id="IPR037436">
    <property type="entry name" value="SNX14_PX"/>
</dbReference>
<dbReference type="SMART" id="SM00312">
    <property type="entry name" value="PX"/>
    <property type="match status" value="1"/>
</dbReference>
<dbReference type="InterPro" id="IPR001683">
    <property type="entry name" value="PX_dom"/>
</dbReference>
<keyword evidence="3" id="KW-1133">Transmembrane helix</keyword>
<protein>
    <recommendedName>
        <fullName evidence="9">Sorting nexin 14</fullName>
    </recommendedName>
</protein>
<evidence type="ECO:0000259" key="5">
    <source>
        <dbReference type="PROSITE" id="PS50195"/>
    </source>
</evidence>
<dbReference type="InterPro" id="IPR016137">
    <property type="entry name" value="RGS"/>
</dbReference>
<accession>A0AAN8J560</accession>
<feature type="region of interest" description="Disordered" evidence="2">
    <location>
        <begin position="699"/>
        <end position="733"/>
    </location>
</feature>
<keyword evidence="8" id="KW-1185">Reference proteome</keyword>
<comment type="caution">
    <text evidence="7">The sequence shown here is derived from an EMBL/GenBank/DDBJ whole genome shotgun (WGS) entry which is preliminary data.</text>
</comment>
<dbReference type="SUPFAM" id="SSF64268">
    <property type="entry name" value="PX domain"/>
    <property type="match status" value="1"/>
</dbReference>
<evidence type="ECO:0000259" key="4">
    <source>
        <dbReference type="PROSITE" id="PS50132"/>
    </source>
</evidence>
<dbReference type="SUPFAM" id="SSF48097">
    <property type="entry name" value="Regulator of G-protein signaling, RGS"/>
    <property type="match status" value="1"/>
</dbReference>
<evidence type="ECO:0008006" key="9">
    <source>
        <dbReference type="Google" id="ProtNLM"/>
    </source>
</evidence>
<dbReference type="CDD" id="cd06877">
    <property type="entry name" value="PX_SNX14"/>
    <property type="match status" value="1"/>
</dbReference>
<keyword evidence="3" id="KW-0812">Transmembrane</keyword>
<dbReference type="InterPro" id="IPR013937">
    <property type="entry name" value="Sorting_nexin_C"/>
</dbReference>